<dbReference type="Proteomes" id="UP001497457">
    <property type="component" value="Chromosome 18b"/>
</dbReference>
<evidence type="ECO:0000256" key="1">
    <source>
        <dbReference type="SAM" id="MobiDB-lite"/>
    </source>
</evidence>
<organism evidence="2 3">
    <name type="scientific">Urochloa decumbens</name>
    <dbReference type="NCBI Taxonomy" id="240449"/>
    <lineage>
        <taxon>Eukaryota</taxon>
        <taxon>Viridiplantae</taxon>
        <taxon>Streptophyta</taxon>
        <taxon>Embryophyta</taxon>
        <taxon>Tracheophyta</taxon>
        <taxon>Spermatophyta</taxon>
        <taxon>Magnoliopsida</taxon>
        <taxon>Liliopsida</taxon>
        <taxon>Poales</taxon>
        <taxon>Poaceae</taxon>
        <taxon>PACMAD clade</taxon>
        <taxon>Panicoideae</taxon>
        <taxon>Panicodae</taxon>
        <taxon>Paniceae</taxon>
        <taxon>Melinidinae</taxon>
        <taxon>Urochloa</taxon>
    </lineage>
</organism>
<dbReference type="EMBL" id="OZ075128">
    <property type="protein sequence ID" value="CAL4956503.1"/>
    <property type="molecule type" value="Genomic_DNA"/>
</dbReference>
<accession>A0ABC8Z7U0</accession>
<proteinExistence type="predicted"/>
<sequence length="165" mass="18779">MDGYLSNNPKNFVDDPEKLYRQRRYEAQLKKLELGDSIKKEESSSGETPPTTPKGEESKDKMGDVPQLEHTIGELFIPSIADLPLMNLNNIARPFEIKIPTLRMVQNSPFTGKEDANLHIQAFTQLCLTFDMEGVTQDQIRARLFPFSLEGKALQWFYSLSPDTV</sequence>
<evidence type="ECO:0000313" key="3">
    <source>
        <dbReference type="Proteomes" id="UP001497457"/>
    </source>
</evidence>
<evidence type="ECO:0000313" key="2">
    <source>
        <dbReference type="EMBL" id="CAL4956503.1"/>
    </source>
</evidence>
<dbReference type="PANTHER" id="PTHR33223:SF11">
    <property type="entry name" value="ELEMENT PROTEIN, PUTATIVE-RELATED"/>
    <property type="match status" value="1"/>
</dbReference>
<protein>
    <recommendedName>
        <fullName evidence="4">Retrotransposon gag domain-containing protein</fullName>
    </recommendedName>
</protein>
<gene>
    <name evidence="2" type="ORF">URODEC1_LOCUS42043</name>
</gene>
<feature type="compositionally biased region" description="Basic and acidic residues" evidence="1">
    <location>
        <begin position="54"/>
        <end position="63"/>
    </location>
</feature>
<reference evidence="2" key="1">
    <citation type="submission" date="2024-10" db="EMBL/GenBank/DDBJ databases">
        <authorList>
            <person name="Ryan C."/>
        </authorList>
    </citation>
    <scope>NUCLEOTIDE SEQUENCE [LARGE SCALE GENOMIC DNA]</scope>
</reference>
<dbReference type="AlphaFoldDB" id="A0ABC8Z7U0"/>
<name>A0ABC8Z7U0_9POAL</name>
<feature type="compositionally biased region" description="Basic and acidic residues" evidence="1">
    <location>
        <begin position="31"/>
        <end position="43"/>
    </location>
</feature>
<feature type="region of interest" description="Disordered" evidence="1">
    <location>
        <begin position="31"/>
        <end position="65"/>
    </location>
</feature>
<dbReference type="PANTHER" id="PTHR33223">
    <property type="entry name" value="CCHC-TYPE DOMAIN-CONTAINING PROTEIN"/>
    <property type="match status" value="1"/>
</dbReference>
<keyword evidence="3" id="KW-1185">Reference proteome</keyword>
<evidence type="ECO:0008006" key="4">
    <source>
        <dbReference type="Google" id="ProtNLM"/>
    </source>
</evidence>